<evidence type="ECO:0000313" key="4">
    <source>
        <dbReference type="EMBL" id="KAF9817500.1"/>
    </source>
</evidence>
<dbReference type="GO" id="GO:0005634">
    <property type="term" value="C:nucleus"/>
    <property type="evidence" value="ECO:0007669"/>
    <property type="project" value="InterPro"/>
</dbReference>
<feature type="compositionally biased region" description="Acidic residues" evidence="3">
    <location>
        <begin position="241"/>
        <end position="260"/>
    </location>
</feature>
<gene>
    <name evidence="4" type="ORF">IEO21_03351</name>
</gene>
<dbReference type="InterPro" id="IPR002164">
    <property type="entry name" value="NAP_family"/>
</dbReference>
<reference evidence="4" key="2">
    <citation type="journal article" name="Front. Microbiol.">
        <title>Degradative Capacity of Two Strains of Rhodonia placenta: From Phenotype to Genotype.</title>
        <authorList>
            <person name="Kolle M."/>
            <person name="Horta M.A.C."/>
            <person name="Nowrousian M."/>
            <person name="Ohm R.A."/>
            <person name="Benz J.P."/>
            <person name="Pilgard A."/>
        </authorList>
    </citation>
    <scope>NUCLEOTIDE SEQUENCE</scope>
    <source>
        <strain evidence="4">FPRL280</strain>
    </source>
</reference>
<dbReference type="InterPro" id="IPR037231">
    <property type="entry name" value="NAP-like_sf"/>
</dbReference>
<dbReference type="Pfam" id="PF00956">
    <property type="entry name" value="NAP"/>
    <property type="match status" value="1"/>
</dbReference>
<organism evidence="4 5">
    <name type="scientific">Rhodonia placenta</name>
    <dbReference type="NCBI Taxonomy" id="104341"/>
    <lineage>
        <taxon>Eukaryota</taxon>
        <taxon>Fungi</taxon>
        <taxon>Dikarya</taxon>
        <taxon>Basidiomycota</taxon>
        <taxon>Agaricomycotina</taxon>
        <taxon>Agaricomycetes</taxon>
        <taxon>Polyporales</taxon>
        <taxon>Adustoporiaceae</taxon>
        <taxon>Rhodonia</taxon>
    </lineage>
</organism>
<protein>
    <recommendedName>
        <fullName evidence="6">Nucleosome assembly protein</fullName>
    </recommendedName>
</protein>
<evidence type="ECO:0000256" key="3">
    <source>
        <dbReference type="SAM" id="MobiDB-lite"/>
    </source>
</evidence>
<evidence type="ECO:0000313" key="5">
    <source>
        <dbReference type="Proteomes" id="UP000639403"/>
    </source>
</evidence>
<dbReference type="Gene3D" id="3.30.1120.90">
    <property type="entry name" value="Nucleosome assembly protein"/>
    <property type="match status" value="1"/>
</dbReference>
<comment type="caution">
    <text evidence="4">The sequence shown here is derived from an EMBL/GenBank/DDBJ whole genome shotgun (WGS) entry which is preliminary data.</text>
</comment>
<dbReference type="SUPFAM" id="SSF143113">
    <property type="entry name" value="NAP-like"/>
    <property type="match status" value="1"/>
</dbReference>
<accession>A0A8H7P6B7</accession>
<name>A0A8H7P6B7_9APHY</name>
<dbReference type="Proteomes" id="UP000639403">
    <property type="component" value="Unassembled WGS sequence"/>
</dbReference>
<dbReference type="PANTHER" id="PTHR11875">
    <property type="entry name" value="TESTIS-SPECIFIC Y-ENCODED PROTEIN"/>
    <property type="match status" value="1"/>
</dbReference>
<dbReference type="GO" id="GO:0006334">
    <property type="term" value="P:nucleosome assembly"/>
    <property type="evidence" value="ECO:0007669"/>
    <property type="project" value="InterPro"/>
</dbReference>
<feature type="region of interest" description="Disordered" evidence="3">
    <location>
        <begin position="237"/>
        <end position="272"/>
    </location>
</feature>
<dbReference type="AlphaFoldDB" id="A0A8H7P6B7"/>
<evidence type="ECO:0008006" key="6">
    <source>
        <dbReference type="Google" id="ProtNLM"/>
    </source>
</evidence>
<comment type="similarity">
    <text evidence="1 2">Belongs to the nucleosome assembly protein (NAP) family.</text>
</comment>
<reference evidence="4" key="1">
    <citation type="submission" date="2020-11" db="EMBL/GenBank/DDBJ databases">
        <authorList>
            <person name="Koelle M."/>
            <person name="Horta M.A.C."/>
            <person name="Nowrousian M."/>
            <person name="Ohm R.A."/>
            <person name="Benz P."/>
            <person name="Pilgard A."/>
        </authorList>
    </citation>
    <scope>NUCLEOTIDE SEQUENCE</scope>
    <source>
        <strain evidence="4">FPRL280</strain>
    </source>
</reference>
<evidence type="ECO:0000256" key="2">
    <source>
        <dbReference type="RuleBase" id="RU003876"/>
    </source>
</evidence>
<evidence type="ECO:0000256" key="1">
    <source>
        <dbReference type="ARBA" id="ARBA00009947"/>
    </source>
</evidence>
<dbReference type="EMBL" id="JADOXO010000041">
    <property type="protein sequence ID" value="KAF9817500.1"/>
    <property type="molecule type" value="Genomic_DNA"/>
</dbReference>
<sequence length="272" mass="31004">MSSKGVKRASPGAMEAKNPLADVELTDEDAIKLQGIQKDIARADLIVERLAQQKMKPVYEKRRAIAKGIKKFWPVALMNHPILAMHAQHNADQVALSYLEDLWLVRDETESRTFTLEFYFKENPYFSNSVLRKEFRYVPPPNAGKETPDADGITPIMLDFSWDRDVQPQACKVEWKDEAKNLTKLHPRVLDDDGDDIPAEGGSFFNFFEMGSDPFEVGVIIANDIFPEAVDYFLGQAGHDDIDEDEDEDSEDDENEEEIDLEKPRPKKQKQA</sequence>
<proteinExistence type="inferred from homology"/>